<dbReference type="PROSITE" id="PS50005">
    <property type="entry name" value="TPR"/>
    <property type="match status" value="1"/>
</dbReference>
<evidence type="ECO:0000313" key="2">
    <source>
        <dbReference type="EMBL" id="OGL53810.1"/>
    </source>
</evidence>
<dbReference type="Proteomes" id="UP000178082">
    <property type="component" value="Unassembled WGS sequence"/>
</dbReference>
<dbReference type="SUPFAM" id="SSF48452">
    <property type="entry name" value="TPR-like"/>
    <property type="match status" value="1"/>
</dbReference>
<evidence type="ECO:0000313" key="3">
    <source>
        <dbReference type="Proteomes" id="UP000178082"/>
    </source>
</evidence>
<dbReference type="PROSITE" id="PS50293">
    <property type="entry name" value="TPR_REGION"/>
    <property type="match status" value="1"/>
</dbReference>
<dbReference type="SMART" id="SM00028">
    <property type="entry name" value="TPR"/>
    <property type="match status" value="1"/>
</dbReference>
<keyword evidence="1" id="KW-0802">TPR repeat</keyword>
<gene>
    <name evidence="2" type="ORF">A3G31_01680</name>
</gene>
<name>A0A1F7SJ55_9BACT</name>
<accession>A0A1F7SJ55</accession>
<dbReference type="AlphaFoldDB" id="A0A1F7SJ55"/>
<dbReference type="InterPro" id="IPR019734">
    <property type="entry name" value="TPR_rpt"/>
</dbReference>
<evidence type="ECO:0000256" key="1">
    <source>
        <dbReference type="PROSITE-ProRule" id="PRU00339"/>
    </source>
</evidence>
<organism evidence="2 3">
    <name type="scientific">Candidatus Schekmanbacteria bacterium RIFCSPLOWO2_12_FULL_38_15</name>
    <dbReference type="NCBI Taxonomy" id="1817883"/>
    <lineage>
        <taxon>Bacteria</taxon>
        <taxon>Candidatus Schekmaniibacteriota</taxon>
    </lineage>
</organism>
<protein>
    <submittedName>
        <fullName evidence="2">Uncharacterized protein</fullName>
    </submittedName>
</protein>
<dbReference type="Gene3D" id="1.25.40.10">
    <property type="entry name" value="Tetratricopeptide repeat domain"/>
    <property type="match status" value="1"/>
</dbReference>
<feature type="repeat" description="TPR" evidence="1">
    <location>
        <begin position="9"/>
        <end position="42"/>
    </location>
</feature>
<sequence>MIRKNSKIASAHNNLGNIFMKEGRYEDALKIYKKAISMNPKSSDAWYFAGVAYEALMLQEEIAVKGGRGYQKKE</sequence>
<comment type="caution">
    <text evidence="2">The sequence shown here is derived from an EMBL/GenBank/DDBJ whole genome shotgun (WGS) entry which is preliminary data.</text>
</comment>
<dbReference type="EMBL" id="MGDI01000021">
    <property type="protein sequence ID" value="OGL53810.1"/>
    <property type="molecule type" value="Genomic_DNA"/>
</dbReference>
<dbReference type="Pfam" id="PF00515">
    <property type="entry name" value="TPR_1"/>
    <property type="match status" value="1"/>
</dbReference>
<reference evidence="2 3" key="1">
    <citation type="journal article" date="2016" name="Nat. Commun.">
        <title>Thousands of microbial genomes shed light on interconnected biogeochemical processes in an aquifer system.</title>
        <authorList>
            <person name="Anantharaman K."/>
            <person name="Brown C.T."/>
            <person name="Hug L.A."/>
            <person name="Sharon I."/>
            <person name="Castelle C.J."/>
            <person name="Probst A.J."/>
            <person name="Thomas B.C."/>
            <person name="Singh A."/>
            <person name="Wilkins M.J."/>
            <person name="Karaoz U."/>
            <person name="Brodie E.L."/>
            <person name="Williams K.H."/>
            <person name="Hubbard S.S."/>
            <person name="Banfield J.F."/>
        </authorList>
    </citation>
    <scope>NUCLEOTIDE SEQUENCE [LARGE SCALE GENOMIC DNA]</scope>
</reference>
<proteinExistence type="predicted"/>
<dbReference type="InterPro" id="IPR011990">
    <property type="entry name" value="TPR-like_helical_dom_sf"/>
</dbReference>